<name>A0A1L7VBM3_FUSPR</name>
<accession>A0A1L7VBM3</accession>
<gene>
    <name evidence="1" type="ORF">FPRO_07157</name>
</gene>
<dbReference type="VEuPathDB" id="FungiDB:FPRO_07157"/>
<evidence type="ECO:0000313" key="1">
    <source>
        <dbReference type="EMBL" id="CZR37652.1"/>
    </source>
</evidence>
<dbReference type="GeneID" id="42052036"/>
<dbReference type="Proteomes" id="UP000183971">
    <property type="component" value="Unassembled WGS sequence"/>
</dbReference>
<keyword evidence="2" id="KW-1185">Reference proteome</keyword>
<organism evidence="1 2">
    <name type="scientific">Fusarium proliferatum (strain ET1)</name>
    <name type="common">Orchid endophyte fungus</name>
    <dbReference type="NCBI Taxonomy" id="1227346"/>
    <lineage>
        <taxon>Eukaryota</taxon>
        <taxon>Fungi</taxon>
        <taxon>Dikarya</taxon>
        <taxon>Ascomycota</taxon>
        <taxon>Pezizomycotina</taxon>
        <taxon>Sordariomycetes</taxon>
        <taxon>Hypocreomycetidae</taxon>
        <taxon>Hypocreales</taxon>
        <taxon>Nectriaceae</taxon>
        <taxon>Fusarium</taxon>
        <taxon>Fusarium fujikuroi species complex</taxon>
    </lineage>
</organism>
<dbReference type="RefSeq" id="XP_031078245.1">
    <property type="nucleotide sequence ID" value="XM_031227849.1"/>
</dbReference>
<dbReference type="AlphaFoldDB" id="A0A1L7VBM3"/>
<protein>
    <submittedName>
        <fullName evidence="1">Uncharacterized protein</fullName>
    </submittedName>
</protein>
<dbReference type="EMBL" id="FJOF01000003">
    <property type="protein sequence ID" value="CZR37652.1"/>
    <property type="molecule type" value="Genomic_DNA"/>
</dbReference>
<comment type="caution">
    <text evidence="1">The sequence shown here is derived from an EMBL/GenBank/DDBJ whole genome shotgun (WGS) entry which is preliminary data.</text>
</comment>
<proteinExistence type="predicted"/>
<sequence length="176" mass="19773">MRGAVLALSISTAALLSSLIAMAALVYHLYLVLKKTRKQLDDANITELSPWRVYNIYLIVHDPQTWTKNRNIAHGHAEIQDSKNHCTYNLYSCLCFEITGFNKETNELCDIGNSETDVIVVKDARKIILTGVIVDERCWRGASRSLVKMRLPTKPIPVDPLDSSGGIEDPWVAFSR</sequence>
<reference evidence="2" key="1">
    <citation type="journal article" date="2016" name="Genome Biol. Evol.">
        <title>Comparative 'omics' of the Fusarium fujikuroi species complex highlights differences in genetic potential and metabolite synthesis.</title>
        <authorList>
            <person name="Niehaus E.-M."/>
            <person name="Muensterkoetter M."/>
            <person name="Proctor R.H."/>
            <person name="Brown D.W."/>
            <person name="Sharon A."/>
            <person name="Idan Y."/>
            <person name="Oren-Young L."/>
            <person name="Sieber C.M."/>
            <person name="Novak O."/>
            <person name="Pencik A."/>
            <person name="Tarkowska D."/>
            <person name="Hromadova K."/>
            <person name="Freeman S."/>
            <person name="Maymon M."/>
            <person name="Elazar M."/>
            <person name="Youssef S.A."/>
            <person name="El-Shabrawy E.S.M."/>
            <person name="Shalaby A.B.A."/>
            <person name="Houterman P."/>
            <person name="Brock N.L."/>
            <person name="Burkhardt I."/>
            <person name="Tsavkelova E.A."/>
            <person name="Dickschat J.S."/>
            <person name="Galuszka P."/>
            <person name="Gueldener U."/>
            <person name="Tudzynski B."/>
        </authorList>
    </citation>
    <scope>NUCLEOTIDE SEQUENCE [LARGE SCALE GENOMIC DNA]</scope>
    <source>
        <strain evidence="2">ET1</strain>
    </source>
</reference>
<evidence type="ECO:0000313" key="2">
    <source>
        <dbReference type="Proteomes" id="UP000183971"/>
    </source>
</evidence>